<feature type="non-terminal residue" evidence="1">
    <location>
        <position position="276"/>
    </location>
</feature>
<dbReference type="EMBL" id="JBDODL010003056">
    <property type="protein sequence ID" value="MES1922539.1"/>
    <property type="molecule type" value="Genomic_DNA"/>
</dbReference>
<sequence>LYSITNTDLKLFGENKNGNFEKDKIKIIVLLSRLIEATPKIEEKQQIFNIFARFPVPEILPILKPLIFNCSDSAISSLENLYRNYENSNPQEKKNFEGLFKVATSTPKIPELQKIGNFIKNGDFWKAIFQRYRKMANSELKFKVALKANRFYENDKSQQKNEQMFIETIRIAIRLGKNGFAIALLSKHYKNSFFELTKLFLESVSKSDSFEILEIESWGRAQNAITRILEKMARTEPIENFTTRIEINKNTKNMVQTFGPYGALIYNSVLSNNKLQ</sequence>
<reference evidence="1 2" key="1">
    <citation type="journal article" date="2024" name="BMC Biol.">
        <title>Comparative genomics of Ascetosporea gives new insight into the evolutionary basis for animal parasitism in Rhizaria.</title>
        <authorList>
            <person name="Hiltunen Thoren M."/>
            <person name="Onut-Brannstrom I."/>
            <person name="Alfjorden A."/>
            <person name="Peckova H."/>
            <person name="Swords F."/>
            <person name="Hooper C."/>
            <person name="Holzer A.S."/>
            <person name="Bass D."/>
            <person name="Burki F."/>
        </authorList>
    </citation>
    <scope>NUCLEOTIDE SEQUENCE [LARGE SCALE GENOMIC DNA]</scope>
    <source>
        <strain evidence="1">20-A016</strain>
    </source>
</reference>
<evidence type="ECO:0000313" key="2">
    <source>
        <dbReference type="Proteomes" id="UP001439008"/>
    </source>
</evidence>
<accession>A0ABV2ASJ8</accession>
<comment type="caution">
    <text evidence="1">The sequence shown here is derived from an EMBL/GenBank/DDBJ whole genome shotgun (WGS) entry which is preliminary data.</text>
</comment>
<name>A0ABV2ASJ8_9EUKA</name>
<feature type="non-terminal residue" evidence="1">
    <location>
        <position position="1"/>
    </location>
</feature>
<protein>
    <submittedName>
        <fullName evidence="1">Uncharacterized protein</fullName>
    </submittedName>
</protein>
<proteinExistence type="predicted"/>
<organism evidence="1 2">
    <name type="scientific">Bonamia ostreae</name>
    <dbReference type="NCBI Taxonomy" id="126728"/>
    <lineage>
        <taxon>Eukaryota</taxon>
        <taxon>Sar</taxon>
        <taxon>Rhizaria</taxon>
        <taxon>Endomyxa</taxon>
        <taxon>Ascetosporea</taxon>
        <taxon>Haplosporida</taxon>
        <taxon>Bonamia</taxon>
    </lineage>
</organism>
<evidence type="ECO:0000313" key="1">
    <source>
        <dbReference type="EMBL" id="MES1922539.1"/>
    </source>
</evidence>
<dbReference type="Proteomes" id="UP001439008">
    <property type="component" value="Unassembled WGS sequence"/>
</dbReference>
<keyword evidence="2" id="KW-1185">Reference proteome</keyword>
<gene>
    <name evidence="1" type="ORF">MHBO_004054</name>
</gene>